<evidence type="ECO:0000256" key="11">
    <source>
        <dbReference type="ARBA" id="ARBA00023136"/>
    </source>
</evidence>
<proteinExistence type="predicted"/>
<dbReference type="Gene3D" id="2.60.40.10">
    <property type="entry name" value="Immunoglobulins"/>
    <property type="match status" value="1"/>
</dbReference>
<feature type="domain" description="Penicillin-binding protein transpeptidase" evidence="18">
    <location>
        <begin position="418"/>
        <end position="662"/>
    </location>
</feature>
<evidence type="ECO:0000256" key="1">
    <source>
        <dbReference type="ARBA" id="ARBA00022475"/>
    </source>
</evidence>
<dbReference type="InterPro" id="IPR001460">
    <property type="entry name" value="PCN-bd_Tpept"/>
</dbReference>
<evidence type="ECO:0000256" key="8">
    <source>
        <dbReference type="ARBA" id="ARBA00022960"/>
    </source>
</evidence>
<feature type="transmembrane region" description="Helical" evidence="17">
    <location>
        <begin position="34"/>
        <end position="62"/>
    </location>
</feature>
<dbReference type="Proteomes" id="UP000326671">
    <property type="component" value="Unassembled WGS sequence"/>
</dbReference>
<evidence type="ECO:0000256" key="6">
    <source>
        <dbReference type="ARBA" id="ARBA00022692"/>
    </source>
</evidence>
<dbReference type="Pfam" id="PF00912">
    <property type="entry name" value="Transgly"/>
    <property type="match status" value="1"/>
</dbReference>
<dbReference type="PANTHER" id="PTHR32282:SF32">
    <property type="entry name" value="PENICILLIN-BINDING PROTEIN 2A"/>
    <property type="match status" value="1"/>
</dbReference>
<dbReference type="AlphaFoldDB" id="A0A5J5HZD1"/>
<dbReference type="SUPFAM" id="SSF53955">
    <property type="entry name" value="Lysozyme-like"/>
    <property type="match status" value="1"/>
</dbReference>
<dbReference type="InterPro" id="IPR001264">
    <property type="entry name" value="Glyco_trans_51"/>
</dbReference>
<evidence type="ECO:0000256" key="12">
    <source>
        <dbReference type="ARBA" id="ARBA00023268"/>
    </source>
</evidence>
<evidence type="ECO:0000256" key="7">
    <source>
        <dbReference type="ARBA" id="ARBA00022801"/>
    </source>
</evidence>
<keyword evidence="1" id="KW-1003">Cell membrane</keyword>
<sequence length="957" mass="104734">MNSEKSKYSGRIKSFILLLKDKQTVKKARITYQVLWNLALIFIIIFVLGIFFAGGLGAGYFASLVKNEPIRSYDSMKKNIYNYEETSELYFANNVYLGKLYTDLEREEVKLEDVSQDLINAVVATEDEYFYEHGGVVPKAILRAIFQEVTNASVQSGGSTLTQQLIKNQILTNEVSFERKAKEILLALRLEKFFSKEEILEAYLNVSTFGRNSSGRNIAGVQSAAKGIFGKDVRDLNLPQAAFIAGLPQSPFGYTPYTNGGEIKQNLEPGLTRMKTVLNRMYTDDKITKQQYEEALAYDIAKDFITVHENPVEQYPWVTFEIEKRAAEVMAYVLAEKDGISKEKLDEDDVLKEKYMALSDRDIRQNGYRIHSTINKDIYDRFAEVVQNFNYYGSDKTKTYTDPETGEIKTVSDPVEAGAILIENKTGKIISFVGGRDYHREQLNHATSAKRSNGSTMKPLLVYAPAFEVGSISPGSILPDVPLRLDPGSSKPWPSNYGGSTHGLVTAREALARSYNIPAVKAYVDIIDTNPAQYLEKMGFTSLTESDYVNRSAALGGLTKGVTVEENTNAFGTFTNGGQFIDAYMIEKITDKEGNIVYQHEVTPVPVFSPQTAYLTFDMLRDVISGGTATSLNGRLKFSSDWAGKTGTGQDYKDSWFVATNPNVSFGVWNGYDEPKPLELSYKGLSYGVRNIYLWADLMNAAYDIAPELVDPSETLPMPEGIVTRTFCAVSGGLATEACANAGLVRTDLFNAKFVPTKSDNGFASGRFVTIGGKKYLALDSTPSEFVKSGIVLDSNAIKKMLGISANQLSSYSSGLANAIVPNASLQDNGSTPSAPGISLSGNTITWGSSSEYDIVGYRVYNGGQRVGTIHVDGSHSFQAGTGTYYVTSVDIAGNESAPSNYVTVGQPPATPVDSGTTTEETDPVTQQPNASPPPNTETGEQGQSTQNQNPSTQPAP</sequence>
<dbReference type="GO" id="GO:0009252">
    <property type="term" value="P:peptidoglycan biosynthetic process"/>
    <property type="evidence" value="ECO:0007669"/>
    <property type="project" value="UniProtKB-KW"/>
</dbReference>
<keyword evidence="11 17" id="KW-0472">Membrane</keyword>
<dbReference type="GO" id="GO:0030288">
    <property type="term" value="C:outer membrane-bounded periplasmic space"/>
    <property type="evidence" value="ECO:0007669"/>
    <property type="project" value="TreeGrafter"/>
</dbReference>
<evidence type="ECO:0000256" key="9">
    <source>
        <dbReference type="ARBA" id="ARBA00022984"/>
    </source>
</evidence>
<keyword evidence="3" id="KW-0645">Protease</keyword>
<gene>
    <name evidence="20" type="ORF">F4V44_05590</name>
</gene>
<dbReference type="Gene3D" id="3.90.1310.40">
    <property type="match status" value="1"/>
</dbReference>
<name>A0A5J5HZD1_9BACI</name>
<keyword evidence="5 20" id="KW-0808">Transferase</keyword>
<dbReference type="SUPFAM" id="SSF56601">
    <property type="entry name" value="beta-lactamase/transpeptidase-like"/>
    <property type="match status" value="1"/>
</dbReference>
<keyword evidence="12" id="KW-0511">Multifunctional enzyme</keyword>
<evidence type="ECO:0000256" key="3">
    <source>
        <dbReference type="ARBA" id="ARBA00022670"/>
    </source>
</evidence>
<dbReference type="GO" id="GO:0071555">
    <property type="term" value="P:cell wall organization"/>
    <property type="evidence" value="ECO:0007669"/>
    <property type="project" value="UniProtKB-KW"/>
</dbReference>
<comment type="catalytic activity">
    <reaction evidence="15">
        <text>[GlcNAc-(1-&gt;4)-Mur2Ac(oyl-L-Ala-gamma-D-Glu-L-Lys-D-Ala-D-Ala)](n)-di-trans,octa-cis-undecaprenyl diphosphate + beta-D-GlcNAc-(1-&gt;4)-Mur2Ac(oyl-L-Ala-gamma-D-Glu-L-Lys-D-Ala-D-Ala)-di-trans,octa-cis-undecaprenyl diphosphate = [GlcNAc-(1-&gt;4)-Mur2Ac(oyl-L-Ala-gamma-D-Glu-L-Lys-D-Ala-D-Ala)](n+1)-di-trans,octa-cis-undecaprenyl diphosphate + di-trans,octa-cis-undecaprenyl diphosphate + H(+)</text>
        <dbReference type="Rhea" id="RHEA:23708"/>
        <dbReference type="Rhea" id="RHEA-COMP:9602"/>
        <dbReference type="Rhea" id="RHEA-COMP:9603"/>
        <dbReference type="ChEBI" id="CHEBI:15378"/>
        <dbReference type="ChEBI" id="CHEBI:58405"/>
        <dbReference type="ChEBI" id="CHEBI:60033"/>
        <dbReference type="ChEBI" id="CHEBI:78435"/>
        <dbReference type="EC" id="2.4.99.28"/>
    </reaction>
</comment>
<feature type="compositionally biased region" description="Polar residues" evidence="16">
    <location>
        <begin position="937"/>
        <end position="957"/>
    </location>
</feature>
<evidence type="ECO:0000256" key="15">
    <source>
        <dbReference type="ARBA" id="ARBA00049902"/>
    </source>
</evidence>
<dbReference type="GO" id="GO:0006508">
    <property type="term" value="P:proteolysis"/>
    <property type="evidence" value="ECO:0007669"/>
    <property type="project" value="UniProtKB-KW"/>
</dbReference>
<keyword evidence="9" id="KW-0573">Peptidoglycan synthesis</keyword>
<organism evidence="20 21">
    <name type="scientific">Niallia endozanthoxylica</name>
    <dbReference type="NCBI Taxonomy" id="2036016"/>
    <lineage>
        <taxon>Bacteria</taxon>
        <taxon>Bacillati</taxon>
        <taxon>Bacillota</taxon>
        <taxon>Bacilli</taxon>
        <taxon>Bacillales</taxon>
        <taxon>Bacillaceae</taxon>
        <taxon>Niallia</taxon>
    </lineage>
</organism>
<dbReference type="PANTHER" id="PTHR32282">
    <property type="entry name" value="BINDING PROTEIN TRANSPEPTIDASE, PUTATIVE-RELATED"/>
    <property type="match status" value="1"/>
</dbReference>
<evidence type="ECO:0000256" key="10">
    <source>
        <dbReference type="ARBA" id="ARBA00022989"/>
    </source>
</evidence>
<evidence type="ECO:0000256" key="5">
    <source>
        <dbReference type="ARBA" id="ARBA00022679"/>
    </source>
</evidence>
<evidence type="ECO:0000256" key="17">
    <source>
        <dbReference type="SAM" id="Phobius"/>
    </source>
</evidence>
<dbReference type="OrthoDB" id="9766909at2"/>
<evidence type="ECO:0000256" key="13">
    <source>
        <dbReference type="ARBA" id="ARBA00023316"/>
    </source>
</evidence>
<keyword evidence="2" id="KW-0121">Carboxypeptidase</keyword>
<reference evidence="20 21" key="1">
    <citation type="submission" date="2019-09" db="EMBL/GenBank/DDBJ databases">
        <title>Whole genome sequences of isolates from the Mars Exploration Rovers.</title>
        <authorList>
            <person name="Seuylemezian A."/>
            <person name="Vaishampayan P."/>
        </authorList>
    </citation>
    <scope>NUCLEOTIDE SEQUENCE [LARGE SCALE GENOMIC DNA]</scope>
    <source>
        <strain evidence="20 21">MER_TA_151</strain>
    </source>
</reference>
<accession>A0A5J5HZD1</accession>
<feature type="compositionally biased region" description="Polar residues" evidence="16">
    <location>
        <begin position="914"/>
        <end position="930"/>
    </location>
</feature>
<dbReference type="InterPro" id="IPR050396">
    <property type="entry name" value="Glycosyltr_51/Transpeptidase"/>
</dbReference>
<evidence type="ECO:0000313" key="21">
    <source>
        <dbReference type="Proteomes" id="UP000326671"/>
    </source>
</evidence>
<evidence type="ECO:0000256" key="16">
    <source>
        <dbReference type="SAM" id="MobiDB-lite"/>
    </source>
</evidence>
<comment type="caution">
    <text evidence="20">The sequence shown here is derived from an EMBL/GenBank/DDBJ whole genome shotgun (WGS) entry which is preliminary data.</text>
</comment>
<keyword evidence="13" id="KW-0961">Cell wall biogenesis/degradation</keyword>
<dbReference type="InterPro" id="IPR023346">
    <property type="entry name" value="Lysozyme-like_dom_sf"/>
</dbReference>
<keyword evidence="4" id="KW-0328">Glycosyltransferase</keyword>
<dbReference type="Gene3D" id="1.10.3810.10">
    <property type="entry name" value="Biosynthetic peptidoglycan transglycosylase-like"/>
    <property type="match status" value="1"/>
</dbReference>
<comment type="catalytic activity">
    <reaction evidence="14">
        <text>Preferential cleavage: (Ac)2-L-Lys-D-Ala-|-D-Ala. Also transpeptidation of peptidyl-alanyl moieties that are N-acyl substituents of D-alanine.</text>
        <dbReference type="EC" id="3.4.16.4"/>
    </reaction>
</comment>
<feature type="domain" description="Glycosyl transferase family 51" evidence="19">
    <location>
        <begin position="98"/>
        <end position="281"/>
    </location>
</feature>
<evidence type="ECO:0000259" key="19">
    <source>
        <dbReference type="Pfam" id="PF00912"/>
    </source>
</evidence>
<dbReference type="EMBL" id="VYKL01000013">
    <property type="protein sequence ID" value="KAA9027470.1"/>
    <property type="molecule type" value="Genomic_DNA"/>
</dbReference>
<dbReference type="GO" id="GO:0008955">
    <property type="term" value="F:peptidoglycan glycosyltransferase activity"/>
    <property type="evidence" value="ECO:0007669"/>
    <property type="project" value="UniProtKB-EC"/>
</dbReference>
<dbReference type="GO" id="GO:0009002">
    <property type="term" value="F:serine-type D-Ala-D-Ala carboxypeptidase activity"/>
    <property type="evidence" value="ECO:0007669"/>
    <property type="project" value="UniProtKB-EC"/>
</dbReference>
<keyword evidence="8" id="KW-0133">Cell shape</keyword>
<keyword evidence="7" id="KW-0378">Hydrolase</keyword>
<dbReference type="Gene3D" id="3.40.710.10">
    <property type="entry name" value="DD-peptidase/beta-lactamase superfamily"/>
    <property type="match status" value="1"/>
</dbReference>
<feature type="region of interest" description="Disordered" evidence="16">
    <location>
        <begin position="899"/>
        <end position="957"/>
    </location>
</feature>
<dbReference type="InterPro" id="IPR036950">
    <property type="entry name" value="PBP_transglycosylase"/>
</dbReference>
<dbReference type="RefSeq" id="WP_150439012.1">
    <property type="nucleotide sequence ID" value="NZ_VYKL01000013.1"/>
</dbReference>
<evidence type="ECO:0000259" key="18">
    <source>
        <dbReference type="Pfam" id="PF00905"/>
    </source>
</evidence>
<evidence type="ECO:0000256" key="14">
    <source>
        <dbReference type="ARBA" id="ARBA00034000"/>
    </source>
</evidence>
<dbReference type="InterPro" id="IPR013783">
    <property type="entry name" value="Ig-like_fold"/>
</dbReference>
<protein>
    <submittedName>
        <fullName evidence="20">Peptidoglycan glycosyltransferase</fullName>
    </submittedName>
</protein>
<dbReference type="Pfam" id="PF00905">
    <property type="entry name" value="Transpeptidase"/>
    <property type="match status" value="1"/>
</dbReference>
<evidence type="ECO:0000256" key="4">
    <source>
        <dbReference type="ARBA" id="ARBA00022676"/>
    </source>
</evidence>
<evidence type="ECO:0000313" key="20">
    <source>
        <dbReference type="EMBL" id="KAA9027470.1"/>
    </source>
</evidence>
<keyword evidence="10 17" id="KW-1133">Transmembrane helix</keyword>
<dbReference type="InterPro" id="IPR012338">
    <property type="entry name" value="Beta-lactam/transpept-like"/>
</dbReference>
<keyword evidence="6 17" id="KW-0812">Transmembrane</keyword>
<dbReference type="GO" id="GO:0008658">
    <property type="term" value="F:penicillin binding"/>
    <property type="evidence" value="ECO:0007669"/>
    <property type="project" value="InterPro"/>
</dbReference>
<keyword evidence="21" id="KW-1185">Reference proteome</keyword>
<dbReference type="GO" id="GO:0008360">
    <property type="term" value="P:regulation of cell shape"/>
    <property type="evidence" value="ECO:0007669"/>
    <property type="project" value="UniProtKB-KW"/>
</dbReference>
<evidence type="ECO:0000256" key="2">
    <source>
        <dbReference type="ARBA" id="ARBA00022645"/>
    </source>
</evidence>